<dbReference type="OrthoDB" id="303176at2759"/>
<keyword evidence="3" id="KW-1185">Reference proteome</keyword>
<protein>
    <submittedName>
        <fullName evidence="2">Uncharacterized protein</fullName>
    </submittedName>
</protein>
<comment type="caution">
    <text evidence="2">The sequence shown here is derived from an EMBL/GenBank/DDBJ whole genome shotgun (WGS) entry which is preliminary data.</text>
</comment>
<proteinExistence type="predicted"/>
<evidence type="ECO:0000313" key="2">
    <source>
        <dbReference type="EMBL" id="CAD8072662.1"/>
    </source>
</evidence>
<dbReference type="Proteomes" id="UP000692954">
    <property type="component" value="Unassembled WGS sequence"/>
</dbReference>
<dbReference type="AlphaFoldDB" id="A0A8S1M277"/>
<name>A0A8S1M277_9CILI</name>
<accession>A0A8S1M277</accession>
<reference evidence="2" key="1">
    <citation type="submission" date="2021-01" db="EMBL/GenBank/DDBJ databases">
        <authorList>
            <consortium name="Genoscope - CEA"/>
            <person name="William W."/>
        </authorList>
    </citation>
    <scope>NUCLEOTIDE SEQUENCE</scope>
</reference>
<dbReference type="EMBL" id="CAJJDN010000029">
    <property type="protein sequence ID" value="CAD8072662.1"/>
    <property type="molecule type" value="Genomic_DNA"/>
</dbReference>
<evidence type="ECO:0000313" key="3">
    <source>
        <dbReference type="Proteomes" id="UP000692954"/>
    </source>
</evidence>
<feature type="region of interest" description="Disordered" evidence="1">
    <location>
        <begin position="61"/>
        <end position="92"/>
    </location>
</feature>
<gene>
    <name evidence="2" type="ORF">PSON_ATCC_30995.1.T0290278</name>
</gene>
<sequence>MSQFTKAITPKKIFMVEKGFYSINLEDGTIQKLGPEKKSYKLPSYSSHTSPKVQKDLLVTQGQSNQDSNHRNNQQVKKVQENTRNLNSQRNN</sequence>
<evidence type="ECO:0000256" key="1">
    <source>
        <dbReference type="SAM" id="MobiDB-lite"/>
    </source>
</evidence>
<organism evidence="2 3">
    <name type="scientific">Paramecium sonneborni</name>
    <dbReference type="NCBI Taxonomy" id="65129"/>
    <lineage>
        <taxon>Eukaryota</taxon>
        <taxon>Sar</taxon>
        <taxon>Alveolata</taxon>
        <taxon>Ciliophora</taxon>
        <taxon>Intramacronucleata</taxon>
        <taxon>Oligohymenophorea</taxon>
        <taxon>Peniculida</taxon>
        <taxon>Parameciidae</taxon>
        <taxon>Paramecium</taxon>
    </lineage>
</organism>